<feature type="transmembrane region" description="Helical" evidence="8">
    <location>
        <begin position="224"/>
        <end position="246"/>
    </location>
</feature>
<evidence type="ECO:0000259" key="9">
    <source>
        <dbReference type="PROSITE" id="PS50928"/>
    </source>
</evidence>
<evidence type="ECO:0000256" key="5">
    <source>
        <dbReference type="ARBA" id="ARBA00022692"/>
    </source>
</evidence>
<dbReference type="Gene3D" id="1.10.3720.10">
    <property type="entry name" value="MetI-like"/>
    <property type="match status" value="2"/>
</dbReference>
<feature type="transmembrane region" description="Helical" evidence="8">
    <location>
        <begin position="179"/>
        <end position="204"/>
    </location>
</feature>
<comment type="caution">
    <text evidence="10">The sequence shown here is derived from an EMBL/GenBank/DDBJ whole genome shotgun (WGS) entry which is preliminary data.</text>
</comment>
<dbReference type="AlphaFoldDB" id="A0A6M0JYI4"/>
<feature type="transmembrane region" description="Helical" evidence="8">
    <location>
        <begin position="319"/>
        <end position="337"/>
    </location>
</feature>
<reference evidence="10 11" key="1">
    <citation type="submission" date="2020-02" db="EMBL/GenBank/DDBJ databases">
        <title>Genome sequences of Thiorhodococcus mannitoliphagus and Thiorhodococcus minor, purple sulfur photosynthetic bacteria in the gammaproteobacterial family, Chromatiaceae.</title>
        <authorList>
            <person name="Aviles F.A."/>
            <person name="Meyer T.E."/>
            <person name="Kyndt J.A."/>
        </authorList>
    </citation>
    <scope>NUCLEOTIDE SEQUENCE [LARGE SCALE GENOMIC DNA]</scope>
    <source>
        <strain evidence="10 11">DSM 11518</strain>
    </source>
</reference>
<feature type="domain" description="ABC transmembrane type-1" evidence="9">
    <location>
        <begin position="59"/>
        <end position="240"/>
    </location>
</feature>
<keyword evidence="7 8" id="KW-0472">Membrane</keyword>
<sequence>MPRRSAVVKGRADWSWVLSAACWLVLGLGPVVAILAALIVEPESWLHAGPLSARRSWLFVKSALLAFSVAGAASVIAAAAAHWLRSQGGARALLLWLPLSLLTVPPYLHAAAWMGLADHLGLQLSGWMAVFVIETLTFLPLGLAFGLAGFAMTDRQQVDAGRVFADDWRVFHAIELPQAAPAIGIGAALIFILAIADYSVPALMQVEVYALEAFVEYSIAAESAASLLVALPVLLLCVLLLVLVAAPMRALAVKVSFLAPAQRPRAPALHRGLRLMRSGAVMLCLAQVLVPVVSLFLMTPLGDIWVIWSVSLREIGSSLSTSMLAASVSVLLGLLLAPRLASTGWLVAVLLPLAAPGSLIGTGLIVLWTLPGLALVHGTVVMPVLADVARFAPLAILIQYVQSKRTDPGLIEAARLYRGNGPAVWLKVLLPLRAQGLAAGFFVVLGLSMSELTANLLVAPPGAQSLIVKIYGLLHYGASQQAAALCLFVLIFSMASMIGLLLALGRLRAANLWSAHGRD</sequence>
<feature type="transmembrane region" description="Helical" evidence="8">
    <location>
        <begin position="380"/>
        <end position="401"/>
    </location>
</feature>
<feature type="transmembrane region" description="Helical" evidence="8">
    <location>
        <begin position="344"/>
        <end position="368"/>
    </location>
</feature>
<dbReference type="EMBL" id="JAAIJQ010000009">
    <property type="protein sequence ID" value="NEV61165.1"/>
    <property type="molecule type" value="Genomic_DNA"/>
</dbReference>
<evidence type="ECO:0000313" key="11">
    <source>
        <dbReference type="Proteomes" id="UP000483379"/>
    </source>
</evidence>
<dbReference type="InterPro" id="IPR035906">
    <property type="entry name" value="MetI-like_sf"/>
</dbReference>
<dbReference type="PROSITE" id="PS50928">
    <property type="entry name" value="ABC_TM1"/>
    <property type="match status" value="2"/>
</dbReference>
<evidence type="ECO:0000256" key="2">
    <source>
        <dbReference type="ARBA" id="ARBA00022448"/>
    </source>
</evidence>
<feature type="transmembrane region" description="Helical" evidence="8">
    <location>
        <begin position="12"/>
        <end position="39"/>
    </location>
</feature>
<keyword evidence="5 8" id="KW-0812">Transmembrane</keyword>
<keyword evidence="3" id="KW-1003">Cell membrane</keyword>
<dbReference type="GO" id="GO:0005886">
    <property type="term" value="C:plasma membrane"/>
    <property type="evidence" value="ECO:0007669"/>
    <property type="project" value="UniProtKB-SubCell"/>
</dbReference>
<dbReference type="InterPro" id="IPR000515">
    <property type="entry name" value="MetI-like"/>
</dbReference>
<evidence type="ECO:0000256" key="1">
    <source>
        <dbReference type="ARBA" id="ARBA00004429"/>
    </source>
</evidence>
<organism evidence="10 11">
    <name type="scientific">Thiorhodococcus minor</name>
    <dbReference type="NCBI Taxonomy" id="57489"/>
    <lineage>
        <taxon>Bacteria</taxon>
        <taxon>Pseudomonadati</taxon>
        <taxon>Pseudomonadota</taxon>
        <taxon>Gammaproteobacteria</taxon>
        <taxon>Chromatiales</taxon>
        <taxon>Chromatiaceae</taxon>
        <taxon>Thiorhodococcus</taxon>
    </lineage>
</organism>
<comment type="subcellular location">
    <subcellularLocation>
        <location evidence="1">Cell inner membrane</location>
        <topology evidence="1">Multi-pass membrane protein</topology>
    </subcellularLocation>
</comment>
<evidence type="ECO:0000256" key="3">
    <source>
        <dbReference type="ARBA" id="ARBA00022475"/>
    </source>
</evidence>
<protein>
    <submittedName>
        <fullName evidence="10">Iron ABC transporter permease</fullName>
    </submittedName>
</protein>
<dbReference type="RefSeq" id="WP_164451213.1">
    <property type="nucleotide sequence ID" value="NZ_JAAIJQ010000009.1"/>
</dbReference>
<dbReference type="Proteomes" id="UP000483379">
    <property type="component" value="Unassembled WGS sequence"/>
</dbReference>
<dbReference type="PANTHER" id="PTHR43357:SF3">
    <property type="entry name" value="FE(3+)-TRANSPORT SYSTEM PERMEASE PROTEIN FBPB 2"/>
    <property type="match status" value="1"/>
</dbReference>
<proteinExistence type="predicted"/>
<feature type="transmembrane region" description="Helical" evidence="8">
    <location>
        <begin position="93"/>
        <end position="115"/>
    </location>
</feature>
<evidence type="ECO:0000313" key="10">
    <source>
        <dbReference type="EMBL" id="NEV61165.1"/>
    </source>
</evidence>
<keyword evidence="4" id="KW-0997">Cell inner membrane</keyword>
<dbReference type="PANTHER" id="PTHR43357">
    <property type="entry name" value="INNER MEMBRANE ABC TRANSPORTER PERMEASE PROTEIN YDCV"/>
    <property type="match status" value="1"/>
</dbReference>
<keyword evidence="11" id="KW-1185">Reference proteome</keyword>
<dbReference type="SUPFAM" id="SSF161098">
    <property type="entry name" value="MetI-like"/>
    <property type="match status" value="2"/>
</dbReference>
<evidence type="ECO:0000256" key="8">
    <source>
        <dbReference type="SAM" id="Phobius"/>
    </source>
</evidence>
<feature type="domain" description="ABC transmembrane type-1" evidence="9">
    <location>
        <begin position="315"/>
        <end position="502"/>
    </location>
</feature>
<keyword evidence="6 8" id="KW-1133">Transmembrane helix</keyword>
<feature type="transmembrane region" description="Helical" evidence="8">
    <location>
        <begin position="59"/>
        <end position="81"/>
    </location>
</feature>
<accession>A0A6M0JYI4</accession>
<gene>
    <name evidence="10" type="ORF">G3446_04490</name>
</gene>
<feature type="transmembrane region" description="Helical" evidence="8">
    <location>
        <begin position="482"/>
        <end position="504"/>
    </location>
</feature>
<feature type="transmembrane region" description="Helical" evidence="8">
    <location>
        <begin position="127"/>
        <end position="152"/>
    </location>
</feature>
<keyword evidence="2" id="KW-0813">Transport</keyword>
<name>A0A6M0JYI4_9GAMM</name>
<dbReference type="GO" id="GO:0055085">
    <property type="term" value="P:transmembrane transport"/>
    <property type="evidence" value="ECO:0007669"/>
    <property type="project" value="InterPro"/>
</dbReference>
<evidence type="ECO:0000256" key="6">
    <source>
        <dbReference type="ARBA" id="ARBA00022989"/>
    </source>
</evidence>
<evidence type="ECO:0000256" key="7">
    <source>
        <dbReference type="ARBA" id="ARBA00023136"/>
    </source>
</evidence>
<feature type="transmembrane region" description="Helical" evidence="8">
    <location>
        <begin position="280"/>
        <end position="299"/>
    </location>
</feature>
<evidence type="ECO:0000256" key="4">
    <source>
        <dbReference type="ARBA" id="ARBA00022519"/>
    </source>
</evidence>